<evidence type="ECO:0000256" key="7">
    <source>
        <dbReference type="SAM" id="Coils"/>
    </source>
</evidence>
<evidence type="ECO:0000256" key="2">
    <source>
        <dbReference type="ARBA" id="ARBA00006971"/>
    </source>
</evidence>
<evidence type="ECO:0000256" key="6">
    <source>
        <dbReference type="RuleBase" id="RU364113"/>
    </source>
</evidence>
<keyword evidence="10" id="KW-0645">Protease</keyword>
<dbReference type="AlphaFoldDB" id="A0A2N3PW57"/>
<gene>
    <name evidence="10" type="primary">hflK</name>
    <name evidence="10" type="ORF">CWS72_10980</name>
</gene>
<dbReference type="CDD" id="cd03404">
    <property type="entry name" value="SPFH_HflK"/>
    <property type="match status" value="1"/>
</dbReference>
<dbReference type="InterPro" id="IPR010201">
    <property type="entry name" value="HflK"/>
</dbReference>
<keyword evidence="10" id="KW-0378">Hydrolase</keyword>
<evidence type="ECO:0000256" key="5">
    <source>
        <dbReference type="ARBA" id="ARBA00023136"/>
    </source>
</evidence>
<comment type="similarity">
    <text evidence="2 6">Belongs to the band 7/mec-2 family. HflK subfamily.</text>
</comment>
<dbReference type="SUPFAM" id="SSF117892">
    <property type="entry name" value="Band 7/SPFH domain"/>
    <property type="match status" value="1"/>
</dbReference>
<name>A0A2N3PW57_9PROT</name>
<dbReference type="GO" id="GO:0016020">
    <property type="term" value="C:membrane"/>
    <property type="evidence" value="ECO:0007669"/>
    <property type="project" value="UniProtKB-SubCell"/>
</dbReference>
<keyword evidence="4 6" id="KW-1133">Transmembrane helix</keyword>
<dbReference type="RefSeq" id="WP_101250651.1">
    <property type="nucleotide sequence ID" value="NZ_PIUM01000010.1"/>
</dbReference>
<reference evidence="11" key="1">
    <citation type="submission" date="2017-12" db="EMBL/GenBank/DDBJ databases">
        <title>Draft genome sequence of Telmatospirillum siberiense 26-4b1T, an acidotolerant peatland alphaproteobacterium potentially involved in sulfur cycling.</title>
        <authorList>
            <person name="Hausmann B."/>
            <person name="Pjevac P."/>
            <person name="Schreck K."/>
            <person name="Herbold C.W."/>
            <person name="Daims H."/>
            <person name="Wagner M."/>
            <person name="Pester M."/>
            <person name="Loy A."/>
        </authorList>
    </citation>
    <scope>NUCLEOTIDE SEQUENCE [LARGE SCALE GENOMIC DNA]</scope>
    <source>
        <strain evidence="11">26-4b1</strain>
    </source>
</reference>
<feature type="coiled-coil region" evidence="7">
    <location>
        <begin position="253"/>
        <end position="280"/>
    </location>
</feature>
<dbReference type="Proteomes" id="UP000233293">
    <property type="component" value="Unassembled WGS sequence"/>
</dbReference>
<dbReference type="PANTHER" id="PTHR43327:SF2">
    <property type="entry name" value="MODULATOR OF FTSH PROTEASE HFLK"/>
    <property type="match status" value="1"/>
</dbReference>
<evidence type="ECO:0000256" key="3">
    <source>
        <dbReference type="ARBA" id="ARBA00022692"/>
    </source>
</evidence>
<dbReference type="OrthoDB" id="9779595at2"/>
<dbReference type="PANTHER" id="PTHR43327">
    <property type="entry name" value="STOMATIN-LIKE PROTEIN 2, MITOCHONDRIAL"/>
    <property type="match status" value="1"/>
</dbReference>
<evidence type="ECO:0000256" key="4">
    <source>
        <dbReference type="ARBA" id="ARBA00022989"/>
    </source>
</evidence>
<comment type="subcellular location">
    <subcellularLocation>
        <location evidence="1">Membrane</location>
        <topology evidence="1">Single-pass membrane protein</topology>
    </subcellularLocation>
</comment>
<dbReference type="InterPro" id="IPR050710">
    <property type="entry name" value="Band7/mec-2_domain"/>
</dbReference>
<dbReference type="Pfam" id="PF01145">
    <property type="entry name" value="Band_7"/>
    <property type="match status" value="1"/>
</dbReference>
<feature type="region of interest" description="Disordered" evidence="8">
    <location>
        <begin position="1"/>
        <end position="38"/>
    </location>
</feature>
<accession>A0A2N3PW57</accession>
<feature type="transmembrane region" description="Helical" evidence="6">
    <location>
        <begin position="51"/>
        <end position="73"/>
    </location>
</feature>
<dbReference type="GO" id="GO:0006508">
    <property type="term" value="P:proteolysis"/>
    <property type="evidence" value="ECO:0007669"/>
    <property type="project" value="UniProtKB-KW"/>
</dbReference>
<dbReference type="NCBIfam" id="TIGR01933">
    <property type="entry name" value="hflK"/>
    <property type="match status" value="1"/>
</dbReference>
<proteinExistence type="inferred from homology"/>
<feature type="region of interest" description="Disordered" evidence="8">
    <location>
        <begin position="367"/>
        <end position="386"/>
    </location>
</feature>
<keyword evidence="7" id="KW-0175">Coiled coil</keyword>
<organism evidence="10 11">
    <name type="scientific">Telmatospirillum siberiense</name>
    <dbReference type="NCBI Taxonomy" id="382514"/>
    <lineage>
        <taxon>Bacteria</taxon>
        <taxon>Pseudomonadati</taxon>
        <taxon>Pseudomonadota</taxon>
        <taxon>Alphaproteobacteria</taxon>
        <taxon>Rhodospirillales</taxon>
        <taxon>Rhodospirillaceae</taxon>
        <taxon>Telmatospirillum</taxon>
    </lineage>
</organism>
<dbReference type="InterPro" id="IPR036013">
    <property type="entry name" value="Band_7/SPFH_dom_sf"/>
</dbReference>
<dbReference type="EMBL" id="PIUM01000010">
    <property type="protein sequence ID" value="PKU24615.1"/>
    <property type="molecule type" value="Genomic_DNA"/>
</dbReference>
<dbReference type="InterPro" id="IPR020980">
    <property type="entry name" value="Membrane_HflK_N"/>
</dbReference>
<comment type="caution">
    <text evidence="10">The sequence shown here is derived from an EMBL/GenBank/DDBJ whole genome shotgun (WGS) entry which is preliminary data.</text>
</comment>
<keyword evidence="3 6" id="KW-0812">Transmembrane</keyword>
<evidence type="ECO:0000259" key="9">
    <source>
        <dbReference type="SMART" id="SM00244"/>
    </source>
</evidence>
<evidence type="ECO:0000256" key="8">
    <source>
        <dbReference type="SAM" id="MobiDB-lite"/>
    </source>
</evidence>
<feature type="domain" description="Band 7" evidence="9">
    <location>
        <begin position="76"/>
        <end position="261"/>
    </location>
</feature>
<feature type="compositionally biased region" description="Gly residues" evidence="8">
    <location>
        <begin position="1"/>
        <end position="33"/>
    </location>
</feature>
<keyword evidence="5 6" id="KW-0472">Membrane</keyword>
<comment type="function">
    <text evidence="6">HflC and HflK could encode or regulate a protease.</text>
</comment>
<evidence type="ECO:0000313" key="11">
    <source>
        <dbReference type="Proteomes" id="UP000233293"/>
    </source>
</evidence>
<dbReference type="Pfam" id="PF12221">
    <property type="entry name" value="HflK_N"/>
    <property type="match status" value="1"/>
</dbReference>
<dbReference type="GO" id="GO:0008233">
    <property type="term" value="F:peptidase activity"/>
    <property type="evidence" value="ECO:0007669"/>
    <property type="project" value="UniProtKB-KW"/>
</dbReference>
<evidence type="ECO:0000313" key="10">
    <source>
        <dbReference type="EMBL" id="PKU24615.1"/>
    </source>
</evidence>
<evidence type="ECO:0000256" key="1">
    <source>
        <dbReference type="ARBA" id="ARBA00004167"/>
    </source>
</evidence>
<comment type="subunit">
    <text evidence="6">HflC and HflK may interact to form a multimeric complex.</text>
</comment>
<dbReference type="Gene3D" id="3.30.479.30">
    <property type="entry name" value="Band 7 domain"/>
    <property type="match status" value="1"/>
</dbReference>
<protein>
    <recommendedName>
        <fullName evidence="6">Protein HflK</fullName>
    </recommendedName>
</protein>
<keyword evidence="11" id="KW-1185">Reference proteome</keyword>
<dbReference type="SMART" id="SM00244">
    <property type="entry name" value="PHB"/>
    <property type="match status" value="1"/>
</dbReference>
<dbReference type="InterPro" id="IPR001107">
    <property type="entry name" value="Band_7"/>
</dbReference>
<sequence>MPWNTQGGGGGGPWGGGQGPWGRGSGGSGGGGTPPDLEELLRKSQERFRQFMPGGFGGGRGIALVALVALALWGATGFYKVNPEEVGVVLRFGRFVGLTQPGLNYHLPSPIETVITPAVTRINRVELGYRSGGVESRRVAGRSETAEESLMLTGDENIIDINFSVFWKIGDQLNDPEKYLFNIRDPEGTVKVVAESAMREIIGQLPIRAPLFENRQSIGDRTKVRMQELLDSYGAGIKVTQVQLLKADPPHEVIDAFNDVQRAKADQERLRNEAEAYRNDIIPRARGDSERIIQDAQAYREQVLNLAQGEAKRFTSVYLTYKAAPEVTARRLYIDAIEDVLKGATKVMIDPQAKSVVPYLPLPELGKAKPLVTPAPAPSANQGASR</sequence>